<organism evidence="4 5">
    <name type="scientific">Camelimonas fluminis</name>
    <dbReference type="NCBI Taxonomy" id="1576911"/>
    <lineage>
        <taxon>Bacteria</taxon>
        <taxon>Pseudomonadati</taxon>
        <taxon>Pseudomonadota</taxon>
        <taxon>Alphaproteobacteria</taxon>
        <taxon>Hyphomicrobiales</taxon>
        <taxon>Chelatococcaceae</taxon>
        <taxon>Camelimonas</taxon>
    </lineage>
</organism>
<evidence type="ECO:0000259" key="3">
    <source>
        <dbReference type="Pfam" id="PF25967"/>
    </source>
</evidence>
<evidence type="ECO:0000256" key="1">
    <source>
        <dbReference type="ARBA" id="ARBA00009477"/>
    </source>
</evidence>
<dbReference type="PANTHER" id="PTHR30469">
    <property type="entry name" value="MULTIDRUG RESISTANCE PROTEIN MDTA"/>
    <property type="match status" value="1"/>
</dbReference>
<dbReference type="Gene3D" id="2.40.50.100">
    <property type="match status" value="1"/>
</dbReference>
<proteinExistence type="inferred from homology"/>
<gene>
    <name evidence="4" type="ORF">ACFONL_05090</name>
</gene>
<dbReference type="InterPro" id="IPR006143">
    <property type="entry name" value="RND_pump_MFP"/>
</dbReference>
<dbReference type="PANTHER" id="PTHR30469:SF38">
    <property type="entry name" value="HLYD FAMILY SECRETION PROTEIN"/>
    <property type="match status" value="1"/>
</dbReference>
<dbReference type="InterPro" id="IPR058792">
    <property type="entry name" value="Beta-barrel_RND_2"/>
</dbReference>
<dbReference type="Pfam" id="PF25954">
    <property type="entry name" value="Beta-barrel_RND_2"/>
    <property type="match status" value="1"/>
</dbReference>
<evidence type="ECO:0000313" key="5">
    <source>
        <dbReference type="Proteomes" id="UP001595704"/>
    </source>
</evidence>
<dbReference type="Gene3D" id="2.40.30.170">
    <property type="match status" value="1"/>
</dbReference>
<sequence>MSGQAAEKSGGALSRYLVVSTLVVTGVVLSACGREDAKAPPAPVRPVRTVTVASQPPAPALGFTGHIEAQDRVDLSFRIGGRMAERHAGVGATVREGDVVARLDPENELNDLRAARAALASAEGLRREADGQYQRQSQLLARNVATRADFEAAEQARLSARSQVTAAQARVASAEDIVGFTTLRADAPGVVTRVGAEPGEVVAPGRMIIQLARRDGRDAVFEAPADVVRSLHLDDAATVMLAGQAGVTAHGRVREISPQADPVTRTFTVRVGLSDPSPAFRLGAAVTARIGGDGKAAIHIPATALTQRGSGKDLETGVWVVDPAAQTVSLRKVEVLASDPATAHIGKGLNPGDVVITAGANVLREGQQVRLGGAETR</sequence>
<accession>A0ABV7UDZ1</accession>
<dbReference type="Gene3D" id="1.10.287.470">
    <property type="entry name" value="Helix hairpin bin"/>
    <property type="match status" value="1"/>
</dbReference>
<evidence type="ECO:0000313" key="4">
    <source>
        <dbReference type="EMBL" id="MFC3636756.1"/>
    </source>
</evidence>
<comment type="similarity">
    <text evidence="1">Belongs to the membrane fusion protein (MFP) (TC 8.A.1) family.</text>
</comment>
<dbReference type="Proteomes" id="UP001595704">
    <property type="component" value="Unassembled WGS sequence"/>
</dbReference>
<comment type="caution">
    <text evidence="4">The sequence shown here is derived from an EMBL/GenBank/DDBJ whole genome shotgun (WGS) entry which is preliminary data.</text>
</comment>
<reference evidence="5" key="1">
    <citation type="journal article" date="2019" name="Int. J. Syst. Evol. Microbiol.">
        <title>The Global Catalogue of Microorganisms (GCM) 10K type strain sequencing project: providing services to taxonomists for standard genome sequencing and annotation.</title>
        <authorList>
            <consortium name="The Broad Institute Genomics Platform"/>
            <consortium name="The Broad Institute Genome Sequencing Center for Infectious Disease"/>
            <person name="Wu L."/>
            <person name="Ma J."/>
        </authorList>
    </citation>
    <scope>NUCLEOTIDE SEQUENCE [LARGE SCALE GENOMIC DNA]</scope>
    <source>
        <strain evidence="5">KCTC 42282</strain>
    </source>
</reference>
<dbReference type="Pfam" id="PF25967">
    <property type="entry name" value="RND-MFP_C"/>
    <property type="match status" value="1"/>
</dbReference>
<dbReference type="EMBL" id="JBHRYC010000026">
    <property type="protein sequence ID" value="MFC3636756.1"/>
    <property type="molecule type" value="Genomic_DNA"/>
</dbReference>
<keyword evidence="5" id="KW-1185">Reference proteome</keyword>
<dbReference type="InterPro" id="IPR058627">
    <property type="entry name" value="MdtA-like_C"/>
</dbReference>
<protein>
    <submittedName>
        <fullName evidence="4">Efflux RND transporter periplasmic adaptor subunit</fullName>
    </submittedName>
</protein>
<dbReference type="NCBIfam" id="TIGR01730">
    <property type="entry name" value="RND_mfp"/>
    <property type="match status" value="1"/>
</dbReference>
<feature type="domain" description="Multidrug resistance protein MdtA-like C-terminal permuted SH3" evidence="3">
    <location>
        <begin position="297"/>
        <end position="360"/>
    </location>
</feature>
<dbReference type="SUPFAM" id="SSF111369">
    <property type="entry name" value="HlyD-like secretion proteins"/>
    <property type="match status" value="1"/>
</dbReference>
<evidence type="ECO:0000259" key="2">
    <source>
        <dbReference type="Pfam" id="PF25954"/>
    </source>
</evidence>
<dbReference type="Gene3D" id="2.40.420.20">
    <property type="match status" value="1"/>
</dbReference>
<feature type="domain" description="CusB-like beta-barrel" evidence="2">
    <location>
        <begin position="222"/>
        <end position="292"/>
    </location>
</feature>
<name>A0ABV7UDZ1_9HYPH</name>
<dbReference type="RefSeq" id="WP_244642767.1">
    <property type="nucleotide sequence ID" value="NZ_BNCG01000002.1"/>
</dbReference>